<dbReference type="AlphaFoldDB" id="A0A255Z4F3"/>
<keyword evidence="3" id="KW-1185">Reference proteome</keyword>
<organism evidence="2 3">
    <name type="scientific">Flavobacterium cyanobacteriorum</name>
    <dbReference type="NCBI Taxonomy" id="2022802"/>
    <lineage>
        <taxon>Bacteria</taxon>
        <taxon>Pseudomonadati</taxon>
        <taxon>Bacteroidota</taxon>
        <taxon>Flavobacteriia</taxon>
        <taxon>Flavobacteriales</taxon>
        <taxon>Flavobacteriaceae</taxon>
        <taxon>Flavobacterium</taxon>
    </lineage>
</organism>
<reference evidence="2 3" key="1">
    <citation type="submission" date="2017-07" db="EMBL/GenBank/DDBJ databases">
        <title>Flavobacterium cyanobacteriorum sp. nov., isolated from cyanobacterial aggregates in a eutrophic lake.</title>
        <authorList>
            <person name="Cai H."/>
        </authorList>
    </citation>
    <scope>NUCLEOTIDE SEQUENCE [LARGE SCALE GENOMIC DNA]</scope>
    <source>
        <strain evidence="2 3">TH021</strain>
    </source>
</reference>
<dbReference type="RefSeq" id="WP_094415128.1">
    <property type="nucleotide sequence ID" value="NZ_NOXV01000273.1"/>
</dbReference>
<evidence type="ECO:0000313" key="3">
    <source>
        <dbReference type="Proteomes" id="UP000216605"/>
    </source>
</evidence>
<feature type="region of interest" description="Disordered" evidence="1">
    <location>
        <begin position="1"/>
        <end position="83"/>
    </location>
</feature>
<dbReference type="Proteomes" id="UP000216605">
    <property type="component" value="Unassembled WGS sequence"/>
</dbReference>
<feature type="compositionally biased region" description="Polar residues" evidence="1">
    <location>
        <begin position="29"/>
        <end position="38"/>
    </location>
</feature>
<evidence type="ECO:0000256" key="1">
    <source>
        <dbReference type="SAM" id="MobiDB-lite"/>
    </source>
</evidence>
<comment type="caution">
    <text evidence="2">The sequence shown here is derived from an EMBL/GenBank/DDBJ whole genome shotgun (WGS) entry which is preliminary data.</text>
</comment>
<proteinExistence type="predicted"/>
<feature type="compositionally biased region" description="Basic and acidic residues" evidence="1">
    <location>
        <begin position="40"/>
        <end position="60"/>
    </location>
</feature>
<name>A0A255Z4F3_9FLAO</name>
<accession>A0A255Z4F3</accession>
<dbReference type="OrthoDB" id="1376203at2"/>
<dbReference type="EMBL" id="NOXV01000273">
    <property type="protein sequence ID" value="OYQ36329.1"/>
    <property type="molecule type" value="Genomic_DNA"/>
</dbReference>
<feature type="compositionally biased region" description="Acidic residues" evidence="1">
    <location>
        <begin position="61"/>
        <end position="83"/>
    </location>
</feature>
<evidence type="ECO:0000313" key="2">
    <source>
        <dbReference type="EMBL" id="OYQ36329.1"/>
    </source>
</evidence>
<sequence length="83" mass="9713">MSQLFDNPGQGHRGGQEYGEDNFHKSGRNQDAQRYQTTPEEEKLKQAHHEALKQEQQRNENDDDEKFSPGQDDDYDPEDFNTD</sequence>
<protein>
    <submittedName>
        <fullName evidence="2">Uncharacterized protein</fullName>
    </submittedName>
</protein>
<gene>
    <name evidence="2" type="ORF">CHU92_09925</name>
</gene>